<keyword evidence="4 7" id="KW-0472">Membrane</keyword>
<comment type="similarity">
    <text evidence="7">Belongs to the transglycosylase MltG family.</text>
</comment>
<dbReference type="GO" id="GO:0009252">
    <property type="term" value="P:peptidoglycan biosynthetic process"/>
    <property type="evidence" value="ECO:0007669"/>
    <property type="project" value="UniProtKB-UniRule"/>
</dbReference>
<evidence type="ECO:0000256" key="3">
    <source>
        <dbReference type="ARBA" id="ARBA00022989"/>
    </source>
</evidence>
<organism evidence="8 9">
    <name type="scientific">Xenorhabdus szentirmaii DSM 16338</name>
    <dbReference type="NCBI Taxonomy" id="1427518"/>
    <lineage>
        <taxon>Bacteria</taxon>
        <taxon>Pseudomonadati</taxon>
        <taxon>Pseudomonadota</taxon>
        <taxon>Gammaproteobacteria</taxon>
        <taxon>Enterobacterales</taxon>
        <taxon>Morganellaceae</taxon>
        <taxon>Xenorhabdus</taxon>
    </lineage>
</organism>
<dbReference type="AlphaFoldDB" id="W1IWN0"/>
<keyword evidence="1 7" id="KW-1003">Cell membrane</keyword>
<dbReference type="InterPro" id="IPR003770">
    <property type="entry name" value="MLTG-like"/>
</dbReference>
<keyword evidence="7" id="KW-0997">Cell inner membrane</keyword>
<dbReference type="STRING" id="1427518.XSR1_180050"/>
<keyword evidence="2 7" id="KW-0812">Transmembrane</keyword>
<proteinExistence type="inferred from homology"/>
<evidence type="ECO:0000256" key="6">
    <source>
        <dbReference type="ARBA" id="ARBA00023316"/>
    </source>
</evidence>
<evidence type="ECO:0000256" key="1">
    <source>
        <dbReference type="ARBA" id="ARBA00022475"/>
    </source>
</evidence>
<keyword evidence="9" id="KW-1185">Reference proteome</keyword>
<gene>
    <name evidence="7" type="primary">mltG</name>
    <name evidence="8" type="ORF">XSR1_180050</name>
</gene>
<dbReference type="PANTHER" id="PTHR30518">
    <property type="entry name" value="ENDOLYTIC MUREIN TRANSGLYCOSYLASE"/>
    <property type="match status" value="1"/>
</dbReference>
<dbReference type="PANTHER" id="PTHR30518:SF2">
    <property type="entry name" value="ENDOLYTIC MUREIN TRANSGLYCOSYLASE"/>
    <property type="match status" value="1"/>
</dbReference>
<evidence type="ECO:0000256" key="4">
    <source>
        <dbReference type="ARBA" id="ARBA00023136"/>
    </source>
</evidence>
<dbReference type="Gene3D" id="3.30.160.60">
    <property type="entry name" value="Classic Zinc Finger"/>
    <property type="match status" value="2"/>
</dbReference>
<dbReference type="HAMAP" id="MF_02065">
    <property type="entry name" value="MltG"/>
    <property type="match status" value="1"/>
</dbReference>
<accession>W1IWN0</accession>
<feature type="site" description="Important for catalytic activity" evidence="7">
    <location>
        <position position="228"/>
    </location>
</feature>
<keyword evidence="5 7" id="KW-0456">Lyase</keyword>
<evidence type="ECO:0000256" key="5">
    <source>
        <dbReference type="ARBA" id="ARBA00023239"/>
    </source>
</evidence>
<dbReference type="CDD" id="cd08010">
    <property type="entry name" value="MltG_like"/>
    <property type="match status" value="1"/>
</dbReference>
<comment type="caution">
    <text evidence="8">The sequence shown here is derived from an EMBL/GenBank/DDBJ whole genome shotgun (WGS) entry which is preliminary data.</text>
</comment>
<dbReference type="Proteomes" id="UP000019202">
    <property type="component" value="Unassembled WGS sequence"/>
</dbReference>
<dbReference type="NCBIfam" id="TIGR00247">
    <property type="entry name" value="endolytic transglycosylase MltG"/>
    <property type="match status" value="1"/>
</dbReference>
<dbReference type="Pfam" id="PF02618">
    <property type="entry name" value="YceG"/>
    <property type="match status" value="1"/>
</dbReference>
<reference evidence="8" key="1">
    <citation type="submission" date="2013-11" db="EMBL/GenBank/DDBJ databases">
        <title>Draft genome sequence and annotation of the entomopathogenic bacteria, Xenorhabdus cabanillasi strain JM26 and Xenorhabdus szentirmai strain DSM 16338.</title>
        <authorList>
            <person name="Gualtieri M."/>
            <person name="Ogier J.C."/>
            <person name="Pages S."/>
            <person name="Givaudan A."/>
            <person name="Gaudriault S."/>
        </authorList>
    </citation>
    <scope>NUCLEOTIDE SEQUENCE [LARGE SCALE GENOMIC DNA]</scope>
    <source>
        <strain evidence="8">DSM 16338</strain>
    </source>
</reference>
<comment type="subcellular location">
    <subcellularLocation>
        <location evidence="7">Cell inner membrane</location>
        <topology evidence="7">Single-pass membrane protein</topology>
    </subcellularLocation>
</comment>
<comment type="catalytic activity">
    <reaction evidence="7">
        <text>a peptidoglycan chain = a peptidoglycan chain with N-acetyl-1,6-anhydromuramyl-[peptide] at the reducing end + a peptidoglycan chain with N-acetylglucosamine at the non-reducing end.</text>
        <dbReference type="EC" id="4.2.2.29"/>
    </reaction>
</comment>
<evidence type="ECO:0000313" key="9">
    <source>
        <dbReference type="Proteomes" id="UP000019202"/>
    </source>
</evidence>
<dbReference type="EMBL" id="CBXF010000075">
    <property type="protein sequence ID" value="CDL82011.1"/>
    <property type="molecule type" value="Genomic_DNA"/>
</dbReference>
<name>W1IWN0_9GAMM</name>
<dbReference type="EC" id="4.2.2.29" evidence="7"/>
<keyword evidence="3 7" id="KW-1133">Transmembrane helix</keyword>
<comment type="function">
    <text evidence="7">Functions as a peptidoglycan terminase that cleaves nascent peptidoglycan strands endolytically to terminate their elongation.</text>
</comment>
<dbReference type="FunFam" id="3.30.160.60:FF:000242">
    <property type="entry name" value="Endolytic murein transglycosylase"/>
    <property type="match status" value="1"/>
</dbReference>
<evidence type="ECO:0000313" key="8">
    <source>
        <dbReference type="EMBL" id="CDL82011.1"/>
    </source>
</evidence>
<dbReference type="GO" id="GO:0071555">
    <property type="term" value="P:cell wall organization"/>
    <property type="evidence" value="ECO:0007669"/>
    <property type="project" value="UniProtKB-KW"/>
</dbReference>
<dbReference type="GO" id="GO:0008932">
    <property type="term" value="F:lytic endotransglycosylase activity"/>
    <property type="evidence" value="ECO:0007669"/>
    <property type="project" value="UniProtKB-UniRule"/>
</dbReference>
<evidence type="ECO:0000256" key="7">
    <source>
        <dbReference type="HAMAP-Rule" id="MF_02065"/>
    </source>
</evidence>
<keyword evidence="6 7" id="KW-0961">Cell wall biogenesis/degradation</keyword>
<evidence type="ECO:0000256" key="2">
    <source>
        <dbReference type="ARBA" id="ARBA00022692"/>
    </source>
</evidence>
<feature type="transmembrane region" description="Helical" evidence="7">
    <location>
        <begin position="12"/>
        <end position="33"/>
    </location>
</feature>
<dbReference type="GO" id="GO:0005886">
    <property type="term" value="C:plasma membrane"/>
    <property type="evidence" value="ECO:0007669"/>
    <property type="project" value="UniProtKB-SubCell"/>
</dbReference>
<protein>
    <recommendedName>
        <fullName evidence="7">Endolytic murein transglycosylase</fullName>
        <ecNumber evidence="7">4.2.2.29</ecNumber>
    </recommendedName>
    <alternativeName>
        <fullName evidence="7">Peptidoglycan lytic transglycosylase</fullName>
    </alternativeName>
    <alternativeName>
        <fullName evidence="7">Peptidoglycan polymerization terminase</fullName>
    </alternativeName>
</protein>
<sequence length="348" mass="39681">MNKSDYRMKLKKCFFILSVLVIVIAAIVFFSFATKLENFANQKIKVNQEIIFTVPAGTGRIGIEALLLQHNLIENNQLVPWLFRFKPELAEFKAGTYRLKNGMSLKDALQLFASGKEVQFTIRFIEGSRLSDWAKVLQNAQYVKHETENKTPEEFNKALGMKAGESLEGWFYPDTYSYTAGTSDVKLLKRAHDKMKMLLQQEWDNREKNLPYKNAYEMLIMASIIEKETAIESERTKVASVFVNRLRLKMRLQTDPTVIYGLGEKYTGTIFRSNLNAFTPYNTYMIDGLPPTPIAMPGLASIKAAAHPAVTEYLYFVANGDGGHTFTTNLIAHNKAVSIYRQRLKQNK</sequence>